<dbReference type="InterPro" id="IPR018247">
    <property type="entry name" value="EF_Hand_1_Ca_BS"/>
</dbReference>
<evidence type="ECO:0000256" key="3">
    <source>
        <dbReference type="SAM" id="SignalP"/>
    </source>
</evidence>
<dbReference type="EMBL" id="ABCS01000049">
    <property type="protein sequence ID" value="EDM77237.1"/>
    <property type="molecule type" value="Genomic_DNA"/>
</dbReference>
<dbReference type="STRING" id="391625.PPSIR1_17295"/>
<feature type="compositionally biased region" description="Acidic residues" evidence="2">
    <location>
        <begin position="60"/>
        <end position="111"/>
    </location>
</feature>
<evidence type="ECO:0000256" key="2">
    <source>
        <dbReference type="SAM" id="MobiDB-lite"/>
    </source>
</evidence>
<dbReference type="PROSITE" id="PS00018">
    <property type="entry name" value="EF_HAND_1"/>
    <property type="match status" value="1"/>
</dbReference>
<dbReference type="Proteomes" id="UP000005801">
    <property type="component" value="Unassembled WGS sequence"/>
</dbReference>
<dbReference type="PROSITE" id="PS51257">
    <property type="entry name" value="PROKAR_LIPOPROTEIN"/>
    <property type="match status" value="1"/>
</dbReference>
<name>A6GA24_9BACT</name>
<accession>A6GA24</accession>
<evidence type="ECO:0000313" key="4">
    <source>
        <dbReference type="EMBL" id="EDM77237.1"/>
    </source>
</evidence>
<dbReference type="Pfam" id="PF13517">
    <property type="entry name" value="FG-GAP_3"/>
    <property type="match status" value="1"/>
</dbReference>
<feature type="chain" id="PRO_5002697568" evidence="3">
    <location>
        <begin position="27"/>
        <end position="574"/>
    </location>
</feature>
<dbReference type="Gene3D" id="2.130.10.130">
    <property type="entry name" value="Integrin alpha, N-terminal"/>
    <property type="match status" value="1"/>
</dbReference>
<feature type="signal peptide" evidence="3">
    <location>
        <begin position="1"/>
        <end position="26"/>
    </location>
</feature>
<keyword evidence="5" id="KW-1185">Reference proteome</keyword>
<sequence length="574" mass="61378">MRLLGPSTPLALTCVALALAACPSAADDEPPVATAGDEIGDTDDESSEDADTETGSSDSSSEESTEESTEETSEEESTGTGECEVDTDMDGVNDCDDACPEDPEQWTDADEDGVCDEVLDECPEDPEGWADTNDDGLCDGDDDADGDGILNGEEMIYGEDCAVSNPNKADSDNDGIPDPEDLYPLDPFPVFILFRNDLGTIDMVLSNGDGTFQDPIEIGDPFGGNADNPAYRYLGFAISDWNNDGRVDFLAIGDADPADPDNLRDLWWFDRVNNPDTVSQRLIDPELDRGIFGTTADMDNDDLVDLVALQQNKPNYISEAWLYSYTNQGNVETTNCAYSDDPANPEDCLFVRQLAVDITAWANGQWIVRHSADAVDVNGDDFRDIVLIRHSSGGNSSIPVTLLSGNGDGTLQAPGAALFTHNQSGQSPANSMVFADFDNDGIGDLQLGLDDDGDAGSMWFYPGIVNGGNYSWNVGGAFESFDLNPSNEANNGGEGTGVTASAKTFDFDFDGNMDVMVGYNTQTPWAAPSQTVYLSGNGDGTFAPAEVVRVFPDSTFGQAFQIPKRICQPFDIGD</sequence>
<feature type="region of interest" description="Disordered" evidence="2">
    <location>
        <begin position="25"/>
        <end position="111"/>
    </location>
</feature>
<evidence type="ECO:0000313" key="5">
    <source>
        <dbReference type="Proteomes" id="UP000005801"/>
    </source>
</evidence>
<evidence type="ECO:0000256" key="1">
    <source>
        <dbReference type="ARBA" id="ARBA00022729"/>
    </source>
</evidence>
<keyword evidence="1 3" id="KW-0732">Signal</keyword>
<proteinExistence type="predicted"/>
<dbReference type="SUPFAM" id="SSF103647">
    <property type="entry name" value="TSP type-3 repeat"/>
    <property type="match status" value="1"/>
</dbReference>
<organism evidence="4 5">
    <name type="scientific">Plesiocystis pacifica SIR-1</name>
    <dbReference type="NCBI Taxonomy" id="391625"/>
    <lineage>
        <taxon>Bacteria</taxon>
        <taxon>Pseudomonadati</taxon>
        <taxon>Myxococcota</taxon>
        <taxon>Polyangia</taxon>
        <taxon>Nannocystales</taxon>
        <taxon>Nannocystaceae</taxon>
        <taxon>Plesiocystis</taxon>
    </lineage>
</organism>
<feature type="compositionally biased region" description="Acidic residues" evidence="2">
    <location>
        <begin position="38"/>
        <end position="52"/>
    </location>
</feature>
<gene>
    <name evidence="4" type="ORF">PPSIR1_17295</name>
</gene>
<reference evidence="4 5" key="1">
    <citation type="submission" date="2007-06" db="EMBL/GenBank/DDBJ databases">
        <authorList>
            <person name="Shimkets L."/>
            <person name="Ferriera S."/>
            <person name="Johnson J."/>
            <person name="Kravitz S."/>
            <person name="Beeson K."/>
            <person name="Sutton G."/>
            <person name="Rogers Y.-H."/>
            <person name="Friedman R."/>
            <person name="Frazier M."/>
            <person name="Venter J.C."/>
        </authorList>
    </citation>
    <scope>NUCLEOTIDE SEQUENCE [LARGE SCALE GENOMIC DNA]</scope>
    <source>
        <strain evidence="4 5">SIR-1</strain>
    </source>
</reference>
<dbReference type="AlphaFoldDB" id="A6GA24"/>
<dbReference type="InterPro" id="IPR028974">
    <property type="entry name" value="TSP_type-3_rpt"/>
</dbReference>
<dbReference type="Gene3D" id="4.10.1080.10">
    <property type="entry name" value="TSP type-3 repeat"/>
    <property type="match status" value="1"/>
</dbReference>
<dbReference type="InterPro" id="IPR028994">
    <property type="entry name" value="Integrin_alpha_N"/>
</dbReference>
<dbReference type="SUPFAM" id="SSF69318">
    <property type="entry name" value="Integrin alpha N-terminal domain"/>
    <property type="match status" value="1"/>
</dbReference>
<dbReference type="InterPro" id="IPR013517">
    <property type="entry name" value="FG-GAP"/>
</dbReference>
<protein>
    <submittedName>
        <fullName evidence="4">Uncharacterized protein</fullName>
    </submittedName>
</protein>
<dbReference type="GO" id="GO:0005509">
    <property type="term" value="F:calcium ion binding"/>
    <property type="evidence" value="ECO:0007669"/>
    <property type="project" value="InterPro"/>
</dbReference>
<comment type="caution">
    <text evidence="4">The sequence shown here is derived from an EMBL/GenBank/DDBJ whole genome shotgun (WGS) entry which is preliminary data.</text>
</comment>
<dbReference type="RefSeq" id="WP_006973566.1">
    <property type="nucleotide sequence ID" value="NZ_ABCS01000049.1"/>
</dbReference>